<accession>A0A7J3Z7U7</accession>
<dbReference type="Pfam" id="PF07992">
    <property type="entry name" value="Pyr_redox_2"/>
    <property type="match status" value="1"/>
</dbReference>
<dbReference type="InterPro" id="IPR050260">
    <property type="entry name" value="FAD-bd_OxRdtase"/>
</dbReference>
<dbReference type="SUPFAM" id="SSF55424">
    <property type="entry name" value="FAD/NAD-linked reductases, dimerisation (C-terminal) domain"/>
    <property type="match status" value="1"/>
</dbReference>
<dbReference type="AlphaFoldDB" id="A0A7J3Z7U7"/>
<gene>
    <name evidence="9" type="ORF">ENM66_06125</name>
</gene>
<evidence type="ECO:0000313" key="9">
    <source>
        <dbReference type="EMBL" id="HHQ50909.1"/>
    </source>
</evidence>
<dbReference type="PANTHER" id="PTHR43429:SF1">
    <property type="entry name" value="NAD(P)H SULFUR OXIDOREDUCTASE (COA-DEPENDENT)"/>
    <property type="match status" value="1"/>
</dbReference>
<reference evidence="9" key="1">
    <citation type="journal article" date="2020" name="mSystems">
        <title>Genome- and Community-Level Interaction Insights into Carbon Utilization and Element Cycling Functions of Hydrothermarchaeota in Hydrothermal Sediment.</title>
        <authorList>
            <person name="Zhou Z."/>
            <person name="Liu Y."/>
            <person name="Xu W."/>
            <person name="Pan J."/>
            <person name="Luo Z.H."/>
            <person name="Li M."/>
        </authorList>
    </citation>
    <scope>NUCLEOTIDE SEQUENCE [LARGE SCALE GENOMIC DNA]</scope>
    <source>
        <strain evidence="9">SpSt-1105</strain>
    </source>
</reference>
<name>A0A7J3Z7U7_9CREN</name>
<dbReference type="Pfam" id="PF02852">
    <property type="entry name" value="Pyr_redox_dim"/>
    <property type="match status" value="1"/>
</dbReference>
<comment type="similarity">
    <text evidence="2">Belongs to the class-III pyridine nucleotide-disulfide oxidoreductase family.</text>
</comment>
<protein>
    <submittedName>
        <fullName evidence="9">NADH oxidase</fullName>
    </submittedName>
</protein>
<dbReference type="InterPro" id="IPR023753">
    <property type="entry name" value="FAD/NAD-binding_dom"/>
</dbReference>
<comment type="cofactor">
    <cofactor evidence="1">
        <name>FAD</name>
        <dbReference type="ChEBI" id="CHEBI:57692"/>
    </cofactor>
</comment>
<comment type="caution">
    <text evidence="9">The sequence shown here is derived from an EMBL/GenBank/DDBJ whole genome shotgun (WGS) entry which is preliminary data.</text>
</comment>
<evidence type="ECO:0000256" key="2">
    <source>
        <dbReference type="ARBA" id="ARBA00009130"/>
    </source>
</evidence>
<evidence type="ECO:0000259" key="8">
    <source>
        <dbReference type="Pfam" id="PF07992"/>
    </source>
</evidence>
<evidence type="ECO:0000256" key="1">
    <source>
        <dbReference type="ARBA" id="ARBA00001974"/>
    </source>
</evidence>
<evidence type="ECO:0000259" key="7">
    <source>
        <dbReference type="Pfam" id="PF02852"/>
    </source>
</evidence>
<evidence type="ECO:0000256" key="5">
    <source>
        <dbReference type="ARBA" id="ARBA00023002"/>
    </source>
</evidence>
<sequence length="450" mass="47947">MAERVVVIGGGAAGASAASRAKKLKPSAEVVLIEATNMITHGPCAIPYYIGGIVKDRSLLVTYTPEVFERERGVKVFTSTVAREVDVDKRVVVVERGGRSSEVKWDRLVLATGAVPSIPRVPGVNLGNVHVVRHPAYAEEMLQGLAKASKVAIIGGSYLGLEMAEALLRMGKKVLLVEMESQLLPKAVDRELAELVSKEVLAKGVELHLSEHLEEVVGKNGVVSAIATNNGVYDADAVVLATGVKPNVGIAMRAGVRLGVTGAVEVNEYMETSTESVYAAGDVAEKVHRVTGRRVWIPLAPSANKEGQVAGANAVSGRALRFPGVMGTAVVKFFELYIARTGLSEKEAIESGFKVASAVIKARTKAHYYPSHSEVVIKMVVETSTGRILGVQVVGWGEAVARYIDAAAIAIERGMTIEDLFFSDLGYHPAVAPVWHPLIVAARVLSRGRF</sequence>
<dbReference type="InterPro" id="IPR016156">
    <property type="entry name" value="FAD/NAD-linked_Rdtase_dimer_sf"/>
</dbReference>
<evidence type="ECO:0000256" key="3">
    <source>
        <dbReference type="ARBA" id="ARBA00022630"/>
    </source>
</evidence>
<evidence type="ECO:0000256" key="4">
    <source>
        <dbReference type="ARBA" id="ARBA00022827"/>
    </source>
</evidence>
<feature type="domain" description="Pyridine nucleotide-disulphide oxidoreductase dimerisation" evidence="7">
    <location>
        <begin position="329"/>
        <end position="434"/>
    </location>
</feature>
<dbReference type="GO" id="GO:0016491">
    <property type="term" value="F:oxidoreductase activity"/>
    <property type="evidence" value="ECO:0007669"/>
    <property type="project" value="UniProtKB-KW"/>
</dbReference>
<dbReference type="InterPro" id="IPR004099">
    <property type="entry name" value="Pyr_nucl-diS_OxRdtase_dimer"/>
</dbReference>
<keyword evidence="3" id="KW-0285">Flavoprotein</keyword>
<keyword evidence="4" id="KW-0274">FAD</keyword>
<feature type="domain" description="FAD/NAD(P)-binding" evidence="8">
    <location>
        <begin position="4"/>
        <end position="307"/>
    </location>
</feature>
<dbReference type="InterPro" id="IPR036188">
    <property type="entry name" value="FAD/NAD-bd_sf"/>
</dbReference>
<dbReference type="PRINTS" id="PR00368">
    <property type="entry name" value="FADPNR"/>
</dbReference>
<dbReference type="EMBL" id="DRYQ01000088">
    <property type="protein sequence ID" value="HHQ50909.1"/>
    <property type="molecule type" value="Genomic_DNA"/>
</dbReference>
<dbReference type="PANTHER" id="PTHR43429">
    <property type="entry name" value="PYRIDINE NUCLEOTIDE-DISULFIDE OXIDOREDUCTASE DOMAIN-CONTAINING"/>
    <property type="match status" value="1"/>
</dbReference>
<evidence type="ECO:0000256" key="6">
    <source>
        <dbReference type="ARBA" id="ARBA00023284"/>
    </source>
</evidence>
<keyword evidence="5" id="KW-0560">Oxidoreductase</keyword>
<dbReference type="PRINTS" id="PR00411">
    <property type="entry name" value="PNDRDTASEI"/>
</dbReference>
<keyword evidence="6" id="KW-0676">Redox-active center</keyword>
<dbReference type="Gene3D" id="3.50.50.60">
    <property type="entry name" value="FAD/NAD(P)-binding domain"/>
    <property type="match status" value="3"/>
</dbReference>
<proteinExistence type="inferred from homology"/>
<organism evidence="9">
    <name type="scientific">Ignisphaera aggregans</name>
    <dbReference type="NCBI Taxonomy" id="334771"/>
    <lineage>
        <taxon>Archaea</taxon>
        <taxon>Thermoproteota</taxon>
        <taxon>Thermoprotei</taxon>
        <taxon>Desulfurococcales</taxon>
        <taxon>Desulfurococcaceae</taxon>
        <taxon>Ignisphaera</taxon>
    </lineage>
</organism>
<dbReference type="SUPFAM" id="SSF51905">
    <property type="entry name" value="FAD/NAD(P)-binding domain"/>
    <property type="match status" value="1"/>
</dbReference>